<accession>A0A4R2GWQ8</accession>
<dbReference type="PANTHER" id="PTHR39962:SF1">
    <property type="entry name" value="LPXI FAMILY PROTEIN"/>
    <property type="match status" value="1"/>
</dbReference>
<dbReference type="EMBL" id="SLWL01000002">
    <property type="protein sequence ID" value="TCO15244.1"/>
    <property type="molecule type" value="Genomic_DNA"/>
</dbReference>
<gene>
    <name evidence="3" type="ORF">EV666_102222</name>
</gene>
<dbReference type="Pfam" id="PF17930">
    <property type="entry name" value="LpxI_N"/>
    <property type="match status" value="1"/>
</dbReference>
<dbReference type="Gene3D" id="3.40.50.20">
    <property type="match status" value="1"/>
</dbReference>
<organism evidence="3 4">
    <name type="scientific">Camelimonas lactis</name>
    <dbReference type="NCBI Taxonomy" id="659006"/>
    <lineage>
        <taxon>Bacteria</taxon>
        <taxon>Pseudomonadati</taxon>
        <taxon>Pseudomonadota</taxon>
        <taxon>Alphaproteobacteria</taxon>
        <taxon>Hyphomicrobiales</taxon>
        <taxon>Chelatococcaceae</taxon>
        <taxon>Camelimonas</taxon>
    </lineage>
</organism>
<name>A0A4R2GWQ8_9HYPH</name>
<proteinExistence type="predicted"/>
<evidence type="ECO:0000313" key="3">
    <source>
        <dbReference type="EMBL" id="TCO15244.1"/>
    </source>
</evidence>
<evidence type="ECO:0000259" key="2">
    <source>
        <dbReference type="Pfam" id="PF17930"/>
    </source>
</evidence>
<dbReference type="PANTHER" id="PTHR39962">
    <property type="entry name" value="BLL4848 PROTEIN"/>
    <property type="match status" value="1"/>
</dbReference>
<dbReference type="InterPro" id="IPR010415">
    <property type="entry name" value="LpxI_C"/>
</dbReference>
<evidence type="ECO:0008006" key="5">
    <source>
        <dbReference type="Google" id="ProtNLM"/>
    </source>
</evidence>
<dbReference type="InterPro" id="IPR041255">
    <property type="entry name" value="LpxI_N"/>
</dbReference>
<evidence type="ECO:0000259" key="1">
    <source>
        <dbReference type="Pfam" id="PF06230"/>
    </source>
</evidence>
<reference evidence="3 4" key="1">
    <citation type="submission" date="2019-03" db="EMBL/GenBank/DDBJ databases">
        <title>Genomic Encyclopedia of Type Strains, Phase IV (KMG-IV): sequencing the most valuable type-strain genomes for metagenomic binning, comparative biology and taxonomic classification.</title>
        <authorList>
            <person name="Goeker M."/>
        </authorList>
    </citation>
    <scope>NUCLEOTIDE SEQUENCE [LARGE SCALE GENOMIC DNA]</scope>
    <source>
        <strain evidence="3 4">DSM 22958</strain>
    </source>
</reference>
<dbReference type="InterPro" id="IPR053174">
    <property type="entry name" value="LpxI"/>
</dbReference>
<protein>
    <recommendedName>
        <fullName evidence="5">DUF1009 domain-containing protein</fullName>
    </recommendedName>
</protein>
<evidence type="ECO:0000313" key="4">
    <source>
        <dbReference type="Proteomes" id="UP000294881"/>
    </source>
</evidence>
<feature type="domain" description="LpxI N-terminal" evidence="2">
    <location>
        <begin position="5"/>
        <end position="133"/>
    </location>
</feature>
<dbReference type="Proteomes" id="UP000294881">
    <property type="component" value="Unassembled WGS sequence"/>
</dbReference>
<sequence>MEAPVAILAGGGALPLALAHTLRQQGRPVEILALRGFADRDTRRAAGAVRDLLDARGILDVLHAWRPGAICLAGYVHRPGPLALLGAYSAFRNRELISRLAAAGDDGLLRGVVNLLEDQGFTVAGVHALAPGLLAPAGVLGEVSPTAAAAVDIGFALLGSLAPYDVGQAVVVAGTRVCAVEGPEGTDAMIARVRKLWGSGRLPRSDQAPVLVKTAKTGQDLRIDMPVIGPRTVRCAAAAGFAGIAVGAGQTMIIDHAATVAEANRRRMFLVGVSPAG</sequence>
<dbReference type="Pfam" id="PF06230">
    <property type="entry name" value="LpxI_C"/>
    <property type="match status" value="1"/>
</dbReference>
<comment type="caution">
    <text evidence="3">The sequence shown here is derived from an EMBL/GenBank/DDBJ whole genome shotgun (WGS) entry which is preliminary data.</text>
</comment>
<feature type="domain" description="LpxI C-terminal" evidence="1">
    <location>
        <begin position="137"/>
        <end position="271"/>
    </location>
</feature>
<dbReference type="Gene3D" id="3.40.140.80">
    <property type="match status" value="1"/>
</dbReference>
<keyword evidence="4" id="KW-1185">Reference proteome</keyword>
<dbReference type="AlphaFoldDB" id="A0A4R2GWQ8"/>
<dbReference type="InterPro" id="IPR043167">
    <property type="entry name" value="LpxI_C_sf"/>
</dbReference>